<keyword evidence="7 8" id="KW-0472">Membrane</keyword>
<evidence type="ECO:0000256" key="3">
    <source>
        <dbReference type="ARBA" id="ARBA00022448"/>
    </source>
</evidence>
<feature type="transmembrane region" description="Helical" evidence="8">
    <location>
        <begin position="276"/>
        <end position="300"/>
    </location>
</feature>
<dbReference type="Proteomes" id="UP001519294">
    <property type="component" value="Unassembled WGS sequence"/>
</dbReference>
<evidence type="ECO:0000256" key="7">
    <source>
        <dbReference type="ARBA" id="ARBA00023136"/>
    </source>
</evidence>
<evidence type="ECO:0000313" key="9">
    <source>
        <dbReference type="EMBL" id="MBP2257713.1"/>
    </source>
</evidence>
<accession>A0ABS4S893</accession>
<gene>
    <name evidence="9" type="ORF">J2Z81_001667</name>
</gene>
<dbReference type="PANTHER" id="PTHR34975">
    <property type="entry name" value="SPORE GERMINATION PROTEIN A2"/>
    <property type="match status" value="1"/>
</dbReference>
<feature type="transmembrane region" description="Helical" evidence="8">
    <location>
        <begin position="312"/>
        <end position="328"/>
    </location>
</feature>
<keyword evidence="10" id="KW-1185">Reference proteome</keyword>
<dbReference type="EMBL" id="JAGIKX010000012">
    <property type="protein sequence ID" value="MBP2257713.1"/>
    <property type="molecule type" value="Genomic_DNA"/>
</dbReference>
<keyword evidence="5 8" id="KW-0812">Transmembrane</keyword>
<feature type="transmembrane region" description="Helical" evidence="8">
    <location>
        <begin position="153"/>
        <end position="172"/>
    </location>
</feature>
<feature type="transmembrane region" description="Helical" evidence="8">
    <location>
        <begin position="127"/>
        <end position="146"/>
    </location>
</feature>
<comment type="subcellular location">
    <subcellularLocation>
        <location evidence="1">Membrane</location>
        <topology evidence="1">Multi-pass membrane protein</topology>
    </subcellularLocation>
</comment>
<dbReference type="NCBIfam" id="TIGR00912">
    <property type="entry name" value="2A0309"/>
    <property type="match status" value="1"/>
</dbReference>
<feature type="transmembrane region" description="Helical" evidence="8">
    <location>
        <begin position="223"/>
        <end position="245"/>
    </location>
</feature>
<feature type="transmembrane region" description="Helical" evidence="8">
    <location>
        <begin position="192"/>
        <end position="211"/>
    </location>
</feature>
<proteinExistence type="inferred from homology"/>
<keyword evidence="3" id="KW-0813">Transport</keyword>
<feature type="transmembrane region" description="Helical" evidence="8">
    <location>
        <begin position="87"/>
        <end position="107"/>
    </location>
</feature>
<dbReference type="PANTHER" id="PTHR34975:SF2">
    <property type="entry name" value="SPORE GERMINATION PROTEIN A2"/>
    <property type="match status" value="1"/>
</dbReference>
<protein>
    <submittedName>
        <fullName evidence="9">Spore germination protein</fullName>
    </submittedName>
</protein>
<feature type="transmembrane region" description="Helical" evidence="8">
    <location>
        <begin position="16"/>
        <end position="33"/>
    </location>
</feature>
<evidence type="ECO:0000256" key="2">
    <source>
        <dbReference type="ARBA" id="ARBA00007998"/>
    </source>
</evidence>
<evidence type="ECO:0000256" key="1">
    <source>
        <dbReference type="ARBA" id="ARBA00004141"/>
    </source>
</evidence>
<evidence type="ECO:0000256" key="6">
    <source>
        <dbReference type="ARBA" id="ARBA00022989"/>
    </source>
</evidence>
<sequence>MKRFKYADELISEREIMIAIPSFVIGVGVLTFSKDMAAVTIAADGWIPILIGGIIAIMITWIVAKLASSFPNQTFLSYASCTVTKPVALVLTFLFAVIASQLAVLQIREIADISKQYIFDRTPVEVIALTFLLVVVYAVAGSRVGLLRLNMMFFPIILVISLLVIVFSLNRFEWNHLFPMLETDFTGYMKGLRSAIFSYVGFGILWFYTVLVKKPKKVPKKAVIGMCIPVGLYLFIYVSIIGVFGNAVTSNLLFPTIELAKGVEIPGEIFERFESVFFTIWIMAIFNTTAMALDICVFALNSIFKNVQKYKILFVLSPLVYANAMYPQDLIEVYTYGTIVGYITFGYTVFVALLLLVVGKLRGVKPIG</sequence>
<dbReference type="InterPro" id="IPR004761">
    <property type="entry name" value="Spore_GerAB"/>
</dbReference>
<reference evidence="9 10" key="1">
    <citation type="submission" date="2021-03" db="EMBL/GenBank/DDBJ databases">
        <title>Genomic Encyclopedia of Type Strains, Phase IV (KMG-IV): sequencing the most valuable type-strain genomes for metagenomic binning, comparative biology and taxonomic classification.</title>
        <authorList>
            <person name="Goeker M."/>
        </authorList>
    </citation>
    <scope>NUCLEOTIDE SEQUENCE [LARGE SCALE GENOMIC DNA]</scope>
    <source>
        <strain evidence="9 10">DSM 25790</strain>
    </source>
</reference>
<comment type="caution">
    <text evidence="9">The sequence shown here is derived from an EMBL/GenBank/DDBJ whole genome shotgun (WGS) entry which is preliminary data.</text>
</comment>
<comment type="similarity">
    <text evidence="2">Belongs to the amino acid-polyamine-organocation (APC) superfamily. Spore germination protein (SGP) (TC 2.A.3.9) family.</text>
</comment>
<name>A0ABS4S893_9BACI</name>
<dbReference type="Pfam" id="PF03845">
    <property type="entry name" value="Spore_permease"/>
    <property type="match status" value="1"/>
</dbReference>
<evidence type="ECO:0000256" key="4">
    <source>
        <dbReference type="ARBA" id="ARBA00022544"/>
    </source>
</evidence>
<evidence type="ECO:0000313" key="10">
    <source>
        <dbReference type="Proteomes" id="UP001519294"/>
    </source>
</evidence>
<dbReference type="RefSeq" id="WP_226371116.1">
    <property type="nucleotide sequence ID" value="NZ_JAGIKX010000012.1"/>
</dbReference>
<keyword evidence="6 8" id="KW-1133">Transmembrane helix</keyword>
<organism evidence="9 10">
    <name type="scientific">Virgibacillus alimentarius</name>
    <dbReference type="NCBI Taxonomy" id="698769"/>
    <lineage>
        <taxon>Bacteria</taxon>
        <taxon>Bacillati</taxon>
        <taxon>Bacillota</taxon>
        <taxon>Bacilli</taxon>
        <taxon>Bacillales</taxon>
        <taxon>Bacillaceae</taxon>
        <taxon>Virgibacillus</taxon>
    </lineage>
</organism>
<evidence type="ECO:0000256" key="5">
    <source>
        <dbReference type="ARBA" id="ARBA00022692"/>
    </source>
</evidence>
<keyword evidence="4" id="KW-0309">Germination</keyword>
<evidence type="ECO:0000256" key="8">
    <source>
        <dbReference type="SAM" id="Phobius"/>
    </source>
</evidence>
<dbReference type="Gene3D" id="1.20.1740.10">
    <property type="entry name" value="Amino acid/polyamine transporter I"/>
    <property type="match status" value="1"/>
</dbReference>
<feature type="transmembrane region" description="Helical" evidence="8">
    <location>
        <begin position="334"/>
        <end position="358"/>
    </location>
</feature>
<feature type="transmembrane region" description="Helical" evidence="8">
    <location>
        <begin position="45"/>
        <end position="67"/>
    </location>
</feature>